<gene>
    <name evidence="1" type="ORF">IFM89_004544</name>
</gene>
<dbReference type="OrthoDB" id="546456at2759"/>
<accession>A0A835LEB9</accession>
<evidence type="ECO:0000313" key="2">
    <source>
        <dbReference type="Proteomes" id="UP000631114"/>
    </source>
</evidence>
<sequence length="111" mass="12118">MVGAISLIGSSVVGSHTCPCLCLDALLSSTMSFKSSGDIGFNINSFVLSGIVNGYSKKRQRKVRSLVIVNELAANSQLFYIQSSKDDFIVTNKPGDRKRFLRILNKVVCRS</sequence>
<reference evidence="1 2" key="1">
    <citation type="submission" date="2020-10" db="EMBL/GenBank/DDBJ databases">
        <title>The Coptis chinensis genome and diversification of protoberbering-type alkaloids.</title>
        <authorList>
            <person name="Wang B."/>
            <person name="Shu S."/>
            <person name="Song C."/>
            <person name="Liu Y."/>
        </authorList>
    </citation>
    <scope>NUCLEOTIDE SEQUENCE [LARGE SCALE GENOMIC DNA]</scope>
    <source>
        <strain evidence="1">HL-2020</strain>
        <tissue evidence="1">Leaf</tissue>
    </source>
</reference>
<proteinExistence type="predicted"/>
<dbReference type="EMBL" id="JADFTS010000008">
    <property type="protein sequence ID" value="KAF9591490.1"/>
    <property type="molecule type" value="Genomic_DNA"/>
</dbReference>
<dbReference type="AlphaFoldDB" id="A0A835LEB9"/>
<evidence type="ECO:0000313" key="1">
    <source>
        <dbReference type="EMBL" id="KAF9591490.1"/>
    </source>
</evidence>
<comment type="caution">
    <text evidence="1">The sequence shown here is derived from an EMBL/GenBank/DDBJ whole genome shotgun (WGS) entry which is preliminary data.</text>
</comment>
<organism evidence="1 2">
    <name type="scientific">Coptis chinensis</name>
    <dbReference type="NCBI Taxonomy" id="261450"/>
    <lineage>
        <taxon>Eukaryota</taxon>
        <taxon>Viridiplantae</taxon>
        <taxon>Streptophyta</taxon>
        <taxon>Embryophyta</taxon>
        <taxon>Tracheophyta</taxon>
        <taxon>Spermatophyta</taxon>
        <taxon>Magnoliopsida</taxon>
        <taxon>Ranunculales</taxon>
        <taxon>Ranunculaceae</taxon>
        <taxon>Coptidoideae</taxon>
        <taxon>Coptis</taxon>
    </lineage>
</organism>
<protein>
    <submittedName>
        <fullName evidence="1">Uncharacterized protein</fullName>
    </submittedName>
</protein>
<dbReference type="Proteomes" id="UP000631114">
    <property type="component" value="Unassembled WGS sequence"/>
</dbReference>
<keyword evidence="2" id="KW-1185">Reference proteome</keyword>
<name>A0A835LEB9_9MAGN</name>